<dbReference type="GO" id="GO:0000492">
    <property type="term" value="P:box C/D snoRNP assembly"/>
    <property type="evidence" value="ECO:0007669"/>
    <property type="project" value="InterPro"/>
</dbReference>
<evidence type="ECO:0000313" key="3">
    <source>
        <dbReference type="Proteomes" id="UP000799750"/>
    </source>
</evidence>
<protein>
    <submittedName>
        <fullName evidence="2">Uncharacterized protein</fullName>
    </submittedName>
</protein>
<sequence>MVDTMQSSNPNPLKRPHSPHHPPHSRRLRTRLSPATSSAASAASVSQDSAVFSTDRASSTEQTADSEPASANSDNSISSPSSSSSSSSEESEISDSSSGDDSSDADAESEGEEEEEEEEEVIGDEEGEFEDIENADGVVEIGRRKRKPLIKATSARKTGDLRARLKMFLPMLAAANEELEVERREGRLGGRMLDLGEGGVGEGEYIEMDLGLGVLEERDPDAEEESGSDEEDGMDILGKLMGQERAKEGGGIQVVDEA</sequence>
<feature type="compositionally biased region" description="Polar residues" evidence="1">
    <location>
        <begin position="1"/>
        <end position="11"/>
    </location>
</feature>
<organism evidence="2 3">
    <name type="scientific">Lophium mytilinum</name>
    <dbReference type="NCBI Taxonomy" id="390894"/>
    <lineage>
        <taxon>Eukaryota</taxon>
        <taxon>Fungi</taxon>
        <taxon>Dikarya</taxon>
        <taxon>Ascomycota</taxon>
        <taxon>Pezizomycotina</taxon>
        <taxon>Dothideomycetes</taxon>
        <taxon>Pleosporomycetidae</taxon>
        <taxon>Mytilinidiales</taxon>
        <taxon>Mytilinidiaceae</taxon>
        <taxon>Lophium</taxon>
    </lineage>
</organism>
<feature type="compositionally biased region" description="Basic residues" evidence="1">
    <location>
        <begin position="14"/>
        <end position="30"/>
    </location>
</feature>
<proteinExistence type="predicted"/>
<accession>A0A6A6QCD1</accession>
<name>A0A6A6QCD1_9PEZI</name>
<dbReference type="InterPro" id="IPR027921">
    <property type="entry name" value="NOPCHAP1"/>
</dbReference>
<keyword evidence="3" id="KW-1185">Reference proteome</keyword>
<dbReference type="Pfam" id="PF15370">
    <property type="entry name" value="NOPCHAP1"/>
    <property type="match status" value="1"/>
</dbReference>
<dbReference type="PANTHER" id="PTHR38489:SF1">
    <property type="entry name" value="HISTONE CHAPERONE DOMAIN-CONTAINING PROTEIN"/>
    <property type="match status" value="1"/>
</dbReference>
<reference evidence="2" key="1">
    <citation type="journal article" date="2020" name="Stud. Mycol.">
        <title>101 Dothideomycetes genomes: a test case for predicting lifestyles and emergence of pathogens.</title>
        <authorList>
            <person name="Haridas S."/>
            <person name="Albert R."/>
            <person name="Binder M."/>
            <person name="Bloem J."/>
            <person name="Labutti K."/>
            <person name="Salamov A."/>
            <person name="Andreopoulos B."/>
            <person name="Baker S."/>
            <person name="Barry K."/>
            <person name="Bills G."/>
            <person name="Bluhm B."/>
            <person name="Cannon C."/>
            <person name="Castanera R."/>
            <person name="Culley D."/>
            <person name="Daum C."/>
            <person name="Ezra D."/>
            <person name="Gonzalez J."/>
            <person name="Henrissat B."/>
            <person name="Kuo A."/>
            <person name="Liang C."/>
            <person name="Lipzen A."/>
            <person name="Lutzoni F."/>
            <person name="Magnuson J."/>
            <person name="Mondo S."/>
            <person name="Nolan M."/>
            <person name="Ohm R."/>
            <person name="Pangilinan J."/>
            <person name="Park H.-J."/>
            <person name="Ramirez L."/>
            <person name="Alfaro M."/>
            <person name="Sun H."/>
            <person name="Tritt A."/>
            <person name="Yoshinaga Y."/>
            <person name="Zwiers L.-H."/>
            <person name="Turgeon B."/>
            <person name="Goodwin S."/>
            <person name="Spatafora J."/>
            <person name="Crous P."/>
            <person name="Grigoriev I."/>
        </authorList>
    </citation>
    <scope>NUCLEOTIDE SEQUENCE</scope>
    <source>
        <strain evidence="2">CBS 269.34</strain>
    </source>
</reference>
<dbReference type="PANTHER" id="PTHR38489">
    <property type="entry name" value="HISTONE CHAPERONE DOMAIN-CONTAINING PROTEIN"/>
    <property type="match status" value="1"/>
</dbReference>
<dbReference type="AlphaFoldDB" id="A0A6A6QCD1"/>
<dbReference type="EMBL" id="MU004198">
    <property type="protein sequence ID" value="KAF2489749.1"/>
    <property type="molecule type" value="Genomic_DNA"/>
</dbReference>
<feature type="compositionally biased region" description="Polar residues" evidence="1">
    <location>
        <begin position="55"/>
        <end position="65"/>
    </location>
</feature>
<gene>
    <name evidence="2" type="ORF">BU16DRAFT_622376</name>
</gene>
<dbReference type="OrthoDB" id="1112980at2759"/>
<feature type="region of interest" description="Disordered" evidence="1">
    <location>
        <begin position="1"/>
        <end position="147"/>
    </location>
</feature>
<feature type="compositionally biased region" description="Low complexity" evidence="1">
    <location>
        <begin position="70"/>
        <end position="100"/>
    </location>
</feature>
<dbReference type="Proteomes" id="UP000799750">
    <property type="component" value="Unassembled WGS sequence"/>
</dbReference>
<evidence type="ECO:0000256" key="1">
    <source>
        <dbReference type="SAM" id="MobiDB-lite"/>
    </source>
</evidence>
<feature type="compositionally biased region" description="Acidic residues" evidence="1">
    <location>
        <begin position="101"/>
        <end position="134"/>
    </location>
</feature>
<feature type="compositionally biased region" description="Low complexity" evidence="1">
    <location>
        <begin position="31"/>
        <end position="53"/>
    </location>
</feature>
<evidence type="ECO:0000313" key="2">
    <source>
        <dbReference type="EMBL" id="KAF2489749.1"/>
    </source>
</evidence>